<accession>A0ABP7T2A4</accession>
<keyword evidence="2" id="KW-1185">Reference proteome</keyword>
<dbReference type="Gene3D" id="1.25.40.10">
    <property type="entry name" value="Tetratricopeptide repeat domain"/>
    <property type="match status" value="1"/>
</dbReference>
<dbReference type="InterPro" id="IPR019734">
    <property type="entry name" value="TPR_rpt"/>
</dbReference>
<dbReference type="Pfam" id="PF14559">
    <property type="entry name" value="TPR_19"/>
    <property type="match status" value="1"/>
</dbReference>
<dbReference type="EMBL" id="BAABAL010000018">
    <property type="protein sequence ID" value="GAA4019692.1"/>
    <property type="molecule type" value="Genomic_DNA"/>
</dbReference>
<reference evidence="2" key="1">
    <citation type="journal article" date="2019" name="Int. J. Syst. Evol. Microbiol.">
        <title>The Global Catalogue of Microorganisms (GCM) 10K type strain sequencing project: providing services to taxonomists for standard genome sequencing and annotation.</title>
        <authorList>
            <consortium name="The Broad Institute Genomics Platform"/>
            <consortium name="The Broad Institute Genome Sequencing Center for Infectious Disease"/>
            <person name="Wu L."/>
            <person name="Ma J."/>
        </authorList>
    </citation>
    <scope>NUCLEOTIDE SEQUENCE [LARGE SCALE GENOMIC DNA]</scope>
    <source>
        <strain evidence="2">JCM 17342</strain>
    </source>
</reference>
<evidence type="ECO:0000313" key="2">
    <source>
        <dbReference type="Proteomes" id="UP001501747"/>
    </source>
</evidence>
<protein>
    <recommendedName>
        <fullName evidence="3">Tetratricopeptide repeat protein</fullName>
    </recommendedName>
</protein>
<name>A0ABP7T2A4_9PSEU</name>
<sequence>MAHCGNDLAAAVHHLAGAITSAPENPEPYEVLAELWRDRPSELTEAVQGTGLPQVIAQSYVSFLQGDMDIAAMTIGSITGVRPGTAWAAAPWFTDERFLGVVSAEALAEAALRVMDHGHDLDSDGMRERLRLWLHAIDVVIGRQPVPEAMARMAILLRACGLTDASFALCDRADSVERIVLTEVVRAGTWRKLGEPEQTTAAFERAIALDPTNWSLHLDLADMHAARGDFAAAVRSADQGLEHEPSELTLRAARAAYRARLTGSATDLSELIDLAPLLSNDSYRNVLIDHACAGPDLPADLVADARDVQA</sequence>
<dbReference type="Proteomes" id="UP001501747">
    <property type="component" value="Unassembled WGS sequence"/>
</dbReference>
<dbReference type="SMART" id="SM00028">
    <property type="entry name" value="TPR"/>
    <property type="match status" value="2"/>
</dbReference>
<organism evidence="1 2">
    <name type="scientific">Allokutzneria multivorans</name>
    <dbReference type="NCBI Taxonomy" id="1142134"/>
    <lineage>
        <taxon>Bacteria</taxon>
        <taxon>Bacillati</taxon>
        <taxon>Actinomycetota</taxon>
        <taxon>Actinomycetes</taxon>
        <taxon>Pseudonocardiales</taxon>
        <taxon>Pseudonocardiaceae</taxon>
        <taxon>Allokutzneria</taxon>
    </lineage>
</organism>
<proteinExistence type="predicted"/>
<evidence type="ECO:0008006" key="3">
    <source>
        <dbReference type="Google" id="ProtNLM"/>
    </source>
</evidence>
<comment type="caution">
    <text evidence="1">The sequence shown here is derived from an EMBL/GenBank/DDBJ whole genome shotgun (WGS) entry which is preliminary data.</text>
</comment>
<dbReference type="SUPFAM" id="SSF48452">
    <property type="entry name" value="TPR-like"/>
    <property type="match status" value="1"/>
</dbReference>
<dbReference type="InterPro" id="IPR011990">
    <property type="entry name" value="TPR-like_helical_dom_sf"/>
</dbReference>
<gene>
    <name evidence="1" type="ORF">GCM10022247_49270</name>
</gene>
<evidence type="ECO:0000313" key="1">
    <source>
        <dbReference type="EMBL" id="GAA4019692.1"/>
    </source>
</evidence>